<sequence length="482" mass="56756">MKNVIYSKYSNDRADKFKIRTDIVEDLENRFVRKKALTQEANTHINDIYENYKLLSEAYKGSKICINKCHRIDDGVEFEYIEGSTLEEELDELLKKKRYNELVNKIQEYVSTIETGIGTGKFKKTKDFIKIFGDVNLPSSLRAGDINDIDLVFSNIIVGRKWNIIDYEWSFNFSIPFNFIIYRALHYYMYGSAKRHEVINLGLYKLMGITDDEIVQYDIMERNFQSYVLGTLIPTRDLYTTIAEMNINVQNVIERERKNSYKKTMQVFYDYGNGFTESQSYKFIPEIDSNNKVKIEIPLASNTKQIRIDPSNYVCIVNIDSILGYNENYYSLDAITNGLSLSEKFILFSTDDPQIVLSDIKLNTSRIEVQLEVQMISKEIVVRLYSLLQEKEDQLKHEYYKIEGLTKEVEEIHELKEQISIMEEQLRNKEEQLKNKEEQLKNKEEQLKNKEEQLKNKEQYINEIHASKGWKALCMTKKLLGR</sequence>
<proteinExistence type="predicted"/>
<protein>
    <submittedName>
        <fullName evidence="2">Uncharacterized protein</fullName>
    </submittedName>
</protein>
<comment type="caution">
    <text evidence="2">The sequence shown here is derived from an EMBL/GenBank/DDBJ whole genome shotgun (WGS) entry which is preliminary data.</text>
</comment>
<reference evidence="2" key="1">
    <citation type="submission" date="2020-11" db="EMBL/GenBank/DDBJ databases">
        <authorList>
            <person name="Thieme N."/>
            <person name="Liebl W."/>
            <person name="Zverlov V."/>
        </authorList>
    </citation>
    <scope>NUCLEOTIDE SEQUENCE</scope>
    <source>
        <strain evidence="2">NT08</strain>
    </source>
</reference>
<dbReference type="EMBL" id="JADOEF010000001">
    <property type="protein sequence ID" value="MBF7808498.1"/>
    <property type="molecule type" value="Genomic_DNA"/>
</dbReference>
<name>A0AAE2RNE6_CLOBE</name>
<keyword evidence="1" id="KW-0175">Coiled coil</keyword>
<evidence type="ECO:0000256" key="1">
    <source>
        <dbReference type="SAM" id="Coils"/>
    </source>
</evidence>
<evidence type="ECO:0000313" key="2">
    <source>
        <dbReference type="EMBL" id="MBF7808498.1"/>
    </source>
</evidence>
<gene>
    <name evidence="2" type="ORF">IS491_07510</name>
</gene>
<dbReference type="AlphaFoldDB" id="A0AAE2RNE6"/>
<organism evidence="2 3">
    <name type="scientific">Clostridium beijerinckii</name>
    <name type="common">Clostridium MP</name>
    <dbReference type="NCBI Taxonomy" id="1520"/>
    <lineage>
        <taxon>Bacteria</taxon>
        <taxon>Bacillati</taxon>
        <taxon>Bacillota</taxon>
        <taxon>Clostridia</taxon>
        <taxon>Eubacteriales</taxon>
        <taxon>Clostridiaceae</taxon>
        <taxon>Clostridium</taxon>
    </lineage>
</organism>
<accession>A0AAE2RNE6</accession>
<dbReference type="Proteomes" id="UP000631418">
    <property type="component" value="Unassembled WGS sequence"/>
</dbReference>
<evidence type="ECO:0000313" key="3">
    <source>
        <dbReference type="Proteomes" id="UP000631418"/>
    </source>
</evidence>
<feature type="coiled-coil region" evidence="1">
    <location>
        <begin position="388"/>
        <end position="467"/>
    </location>
</feature>
<dbReference type="RefSeq" id="WP_012060901.1">
    <property type="nucleotide sequence ID" value="NZ_CP073279.1"/>
</dbReference>